<dbReference type="Pfam" id="PF01012">
    <property type="entry name" value="ETF"/>
    <property type="match status" value="1"/>
</dbReference>
<dbReference type="Gene3D" id="3.40.50.620">
    <property type="entry name" value="HUPs"/>
    <property type="match status" value="1"/>
</dbReference>
<dbReference type="SUPFAM" id="SSF52402">
    <property type="entry name" value="Adenine nucleotide alpha hydrolases-like"/>
    <property type="match status" value="1"/>
</dbReference>
<feature type="domain" description="Electron transfer flavoprotein alpha/beta-subunit N-terminal" evidence="4">
    <location>
        <begin position="41"/>
        <end position="173"/>
    </location>
</feature>
<comment type="caution">
    <text evidence="5">The sequence shown here is derived from an EMBL/GenBank/DDBJ whole genome shotgun (WGS) entry which is preliminary data.</text>
</comment>
<sequence>MSLHLLIDGQPGSTKMKTVVVLAPDSCETVADLTDSVFRRVSEQDLEVVNEALQQKHSGSVNEVIVVAIGQPLCSDDLNRLFRLGVDRSRHTPCDLIPSNMELAETLVEVIRNESPDLILIGRRSNGQQCLLGKMLAELLDFRSSQAVSSESQLYRVLVIREIGSGMQTVEMPLMALPGGSSTRPVITGLDPQSEPVVLQKTACFG</sequence>
<dbReference type="OrthoDB" id="6120949at2"/>
<organism evidence="5 6">
    <name type="scientific">Amphritea balenae</name>
    <dbReference type="NCBI Taxonomy" id="452629"/>
    <lineage>
        <taxon>Bacteria</taxon>
        <taxon>Pseudomonadati</taxon>
        <taxon>Pseudomonadota</taxon>
        <taxon>Gammaproteobacteria</taxon>
        <taxon>Oceanospirillales</taxon>
        <taxon>Oceanospirillaceae</taxon>
        <taxon>Amphritea</taxon>
    </lineage>
</organism>
<keyword evidence="2" id="KW-0813">Transport</keyword>
<dbReference type="PANTHER" id="PTHR21294:SF8">
    <property type="entry name" value="ELECTRON TRANSFER FLAVOPROTEIN SUBUNIT BETA"/>
    <property type="match status" value="1"/>
</dbReference>
<keyword evidence="6" id="KW-1185">Reference proteome</keyword>
<name>A0A3P1SWM4_9GAMM</name>
<dbReference type="InterPro" id="IPR014730">
    <property type="entry name" value="ETF_a/b_N"/>
</dbReference>
<dbReference type="EMBL" id="RQXV01000001">
    <property type="protein sequence ID" value="RRD01627.1"/>
    <property type="molecule type" value="Genomic_DNA"/>
</dbReference>
<dbReference type="Proteomes" id="UP000267535">
    <property type="component" value="Unassembled WGS sequence"/>
</dbReference>
<protein>
    <recommendedName>
        <fullName evidence="4">Electron transfer flavoprotein alpha/beta-subunit N-terminal domain-containing protein</fullName>
    </recommendedName>
</protein>
<evidence type="ECO:0000313" key="5">
    <source>
        <dbReference type="EMBL" id="RRD01627.1"/>
    </source>
</evidence>
<gene>
    <name evidence="5" type="ORF">EHS89_03470</name>
</gene>
<dbReference type="AlphaFoldDB" id="A0A3P1SWM4"/>
<comment type="similarity">
    <text evidence="1">Belongs to the ETF beta-subunit/FixA family.</text>
</comment>
<dbReference type="InterPro" id="IPR014729">
    <property type="entry name" value="Rossmann-like_a/b/a_fold"/>
</dbReference>
<evidence type="ECO:0000313" key="6">
    <source>
        <dbReference type="Proteomes" id="UP000267535"/>
    </source>
</evidence>
<evidence type="ECO:0000256" key="2">
    <source>
        <dbReference type="ARBA" id="ARBA00022448"/>
    </source>
</evidence>
<dbReference type="InterPro" id="IPR012255">
    <property type="entry name" value="ETF_b"/>
</dbReference>
<dbReference type="PANTHER" id="PTHR21294">
    <property type="entry name" value="ELECTRON TRANSFER FLAVOPROTEIN BETA-SUBUNIT"/>
    <property type="match status" value="1"/>
</dbReference>
<reference evidence="5 6" key="1">
    <citation type="submission" date="2018-11" db="EMBL/GenBank/DDBJ databases">
        <title>The draft genome sequence of Amphritea balenae JAMM 1525T.</title>
        <authorList>
            <person name="Fang Z."/>
            <person name="Zhang Y."/>
            <person name="Han X."/>
        </authorList>
    </citation>
    <scope>NUCLEOTIDE SEQUENCE [LARGE SCALE GENOMIC DNA]</scope>
    <source>
        <strain evidence="5 6">JAMM 1525</strain>
    </source>
</reference>
<evidence type="ECO:0000256" key="3">
    <source>
        <dbReference type="ARBA" id="ARBA00022982"/>
    </source>
</evidence>
<keyword evidence="3" id="KW-0249">Electron transport</keyword>
<proteinExistence type="inferred from homology"/>
<accession>A0A3P1SWM4</accession>
<evidence type="ECO:0000259" key="4">
    <source>
        <dbReference type="Pfam" id="PF01012"/>
    </source>
</evidence>
<evidence type="ECO:0000256" key="1">
    <source>
        <dbReference type="ARBA" id="ARBA00007557"/>
    </source>
</evidence>
<dbReference type="GO" id="GO:0009055">
    <property type="term" value="F:electron transfer activity"/>
    <property type="evidence" value="ECO:0007669"/>
    <property type="project" value="InterPro"/>
</dbReference>